<organism evidence="8 9">
    <name type="scientific">Hafnia alvei FB1</name>
    <dbReference type="NCBI Taxonomy" id="1453496"/>
    <lineage>
        <taxon>Bacteria</taxon>
        <taxon>Pseudomonadati</taxon>
        <taxon>Pseudomonadota</taxon>
        <taxon>Gammaproteobacteria</taxon>
        <taxon>Enterobacterales</taxon>
        <taxon>Hafniaceae</taxon>
        <taxon>Hafnia</taxon>
    </lineage>
</organism>
<evidence type="ECO:0000256" key="6">
    <source>
        <dbReference type="SAM" id="Phobius"/>
    </source>
</evidence>
<dbReference type="OrthoDB" id="3177666at2"/>
<dbReference type="PROSITE" id="PS51257">
    <property type="entry name" value="PROKAR_LIPOPROTEIN"/>
    <property type="match status" value="1"/>
</dbReference>
<feature type="transmembrane region" description="Helical" evidence="6">
    <location>
        <begin position="163"/>
        <end position="185"/>
    </location>
</feature>
<dbReference type="GO" id="GO:0055085">
    <property type="term" value="P:transmembrane transport"/>
    <property type="evidence" value="ECO:0007669"/>
    <property type="project" value="InterPro"/>
</dbReference>
<accession>A0A097R2U9</accession>
<feature type="transmembrane region" description="Helical" evidence="6">
    <location>
        <begin position="123"/>
        <end position="143"/>
    </location>
</feature>
<evidence type="ECO:0000256" key="5">
    <source>
        <dbReference type="ARBA" id="ARBA00023136"/>
    </source>
</evidence>
<name>A0A097R2U9_HAFAL</name>
<feature type="transmembrane region" description="Helical" evidence="6">
    <location>
        <begin position="348"/>
        <end position="368"/>
    </location>
</feature>
<comment type="subcellular location">
    <subcellularLocation>
        <location evidence="1">Membrane</location>
        <topology evidence="1">Multi-pass membrane protein</topology>
    </subcellularLocation>
</comment>
<dbReference type="InterPro" id="IPR051475">
    <property type="entry name" value="Diverse_Ion_Transporter"/>
</dbReference>
<dbReference type="eggNOG" id="COG1055">
    <property type="taxonomic scope" value="Bacteria"/>
</dbReference>
<dbReference type="GO" id="GO:0016020">
    <property type="term" value="C:membrane"/>
    <property type="evidence" value="ECO:0007669"/>
    <property type="project" value="UniProtKB-SubCell"/>
</dbReference>
<feature type="transmembrane region" description="Helical" evidence="6">
    <location>
        <begin position="316"/>
        <end position="336"/>
    </location>
</feature>
<dbReference type="AlphaFoldDB" id="A0A097R2U9"/>
<feature type="transmembrane region" description="Helical" evidence="6">
    <location>
        <begin position="205"/>
        <end position="237"/>
    </location>
</feature>
<keyword evidence="3 6" id="KW-0812">Transmembrane</keyword>
<gene>
    <name evidence="8" type="ORF">AT03_12060</name>
</gene>
<feature type="transmembrane region" description="Helical" evidence="6">
    <location>
        <begin position="17"/>
        <end position="36"/>
    </location>
</feature>
<dbReference type="PANTHER" id="PTHR43568">
    <property type="entry name" value="P PROTEIN"/>
    <property type="match status" value="1"/>
</dbReference>
<evidence type="ECO:0000256" key="2">
    <source>
        <dbReference type="ARBA" id="ARBA00022448"/>
    </source>
</evidence>
<dbReference type="Proteomes" id="UP000029986">
    <property type="component" value="Chromosome"/>
</dbReference>
<keyword evidence="2" id="KW-0813">Transport</keyword>
<evidence type="ECO:0000256" key="4">
    <source>
        <dbReference type="ARBA" id="ARBA00022989"/>
    </source>
</evidence>
<dbReference type="HOGENOM" id="CLU_063025_1_0_6"/>
<dbReference type="RefSeq" id="WP_025796863.1">
    <property type="nucleotide sequence ID" value="NZ_CP009706.1"/>
</dbReference>
<dbReference type="EMBL" id="CP009706">
    <property type="protein sequence ID" value="AIU73050.1"/>
    <property type="molecule type" value="Genomic_DNA"/>
</dbReference>
<protein>
    <submittedName>
        <fullName evidence="8">Membrane protein</fullName>
    </submittedName>
</protein>
<proteinExistence type="predicted"/>
<dbReference type="KEGG" id="hav:AT03_12060"/>
<evidence type="ECO:0000256" key="1">
    <source>
        <dbReference type="ARBA" id="ARBA00004141"/>
    </source>
</evidence>
<evidence type="ECO:0000313" key="8">
    <source>
        <dbReference type="EMBL" id="AIU73050.1"/>
    </source>
</evidence>
<evidence type="ECO:0000256" key="3">
    <source>
        <dbReference type="ARBA" id="ARBA00022692"/>
    </source>
</evidence>
<feature type="transmembrane region" description="Helical" evidence="6">
    <location>
        <begin position="287"/>
        <end position="310"/>
    </location>
</feature>
<sequence>MPTSLRHVLGAVLRDRLLQFLVLAGVILACFTSSPLRDYPRWIDWPTITTLLGLLLLTKSVEMSGYFDWLGRKMMARLSNERTLALFMVVASALLSTFLTNDIALFIVVPLTITLKKLSALPVTRLIIFEALAVNVGSLLTPIGNPQNILLWNHSGLSFSAFIGQMLPLSGVLLFLLLLITLIFFPNKTIRPPADRQDSPRKRGLLLACVVLYGVFLVSVDLGMPYLGLLIVLVALLCLSPKVILLVDWALIFIFMAMFIDVKLLTQLPVLLPLTENMQHLSTLDTYTIGILLSQVISNVPATILLLGFIPATTTLAYAVNIGGFGFALGSMANLIALRMANEKRIWLTFHLFSIPALIISAALGWWLI</sequence>
<keyword evidence="5 6" id="KW-0472">Membrane</keyword>
<dbReference type="Pfam" id="PF03600">
    <property type="entry name" value="CitMHS"/>
    <property type="match status" value="1"/>
</dbReference>
<evidence type="ECO:0000313" key="9">
    <source>
        <dbReference type="Proteomes" id="UP000029986"/>
    </source>
</evidence>
<keyword evidence="9" id="KW-1185">Reference proteome</keyword>
<feature type="transmembrane region" description="Helical" evidence="6">
    <location>
        <begin position="87"/>
        <end position="111"/>
    </location>
</feature>
<dbReference type="InterPro" id="IPR004680">
    <property type="entry name" value="Cit_transptr-like_dom"/>
</dbReference>
<reference evidence="8 9" key="1">
    <citation type="journal article" date="2014" name="Gut Pathog.">
        <title>Gene clusters of Hafnia alvei strain FB1 important in survival and pathogenesis: a draft genome perspective.</title>
        <authorList>
            <person name="Tan J.Y."/>
            <person name="Yin W.F."/>
            <person name="Chan K.G."/>
        </authorList>
    </citation>
    <scope>NUCLEOTIDE SEQUENCE [LARGE SCALE GENOMIC DNA]</scope>
    <source>
        <strain evidence="8 9">FB1</strain>
    </source>
</reference>
<dbReference type="PANTHER" id="PTHR43568:SF1">
    <property type="entry name" value="P PROTEIN"/>
    <property type="match status" value="1"/>
</dbReference>
<keyword evidence="4 6" id="KW-1133">Transmembrane helix</keyword>
<feature type="domain" description="Citrate transporter-like" evidence="7">
    <location>
        <begin position="24"/>
        <end position="311"/>
    </location>
</feature>
<dbReference type="PATRIC" id="fig|1453496.5.peg.2446"/>
<evidence type="ECO:0000259" key="7">
    <source>
        <dbReference type="Pfam" id="PF03600"/>
    </source>
</evidence>